<keyword evidence="2" id="KW-1185">Reference proteome</keyword>
<evidence type="ECO:0000313" key="2">
    <source>
        <dbReference type="Proteomes" id="UP000616114"/>
    </source>
</evidence>
<accession>A0A8J2TX14</accession>
<reference evidence="1" key="1">
    <citation type="journal article" date="2014" name="Int. J. Syst. Evol. Microbiol.">
        <title>Complete genome sequence of Corynebacterium casei LMG S-19264T (=DSM 44701T), isolated from a smear-ripened cheese.</title>
        <authorList>
            <consortium name="US DOE Joint Genome Institute (JGI-PGF)"/>
            <person name="Walter F."/>
            <person name="Albersmeier A."/>
            <person name="Kalinowski J."/>
            <person name="Ruckert C."/>
        </authorList>
    </citation>
    <scope>NUCLEOTIDE SEQUENCE</scope>
    <source>
        <strain evidence="1">CGMCC 1.12785</strain>
    </source>
</reference>
<evidence type="ECO:0000313" key="1">
    <source>
        <dbReference type="EMBL" id="GGA10693.1"/>
    </source>
</evidence>
<sequence length="112" mass="11192">MAKNIIFDSPSTLELEVPEGTVSGQPVVIGGIVGVAITSRGAINNQPTKATVAVRPAPVAEVDVAGALTEGQPVYVNGSGGLTATEAENTLFGHFVGGSKPAGTAPARVRLV</sequence>
<dbReference type="RefSeq" id="WP_188550015.1">
    <property type="nucleotide sequence ID" value="NZ_BMFY01000004.1"/>
</dbReference>
<reference evidence="1" key="2">
    <citation type="submission" date="2020-09" db="EMBL/GenBank/DDBJ databases">
        <authorList>
            <person name="Sun Q."/>
            <person name="Zhou Y."/>
        </authorList>
    </citation>
    <scope>NUCLEOTIDE SEQUENCE</scope>
    <source>
        <strain evidence="1">CGMCC 1.12785</strain>
    </source>
</reference>
<comment type="caution">
    <text evidence="1">The sequence shown here is derived from an EMBL/GenBank/DDBJ whole genome shotgun (WGS) entry which is preliminary data.</text>
</comment>
<gene>
    <name evidence="1" type="ORF">GCM10011333_11900</name>
</gene>
<dbReference type="Pfam" id="PF09956">
    <property type="entry name" value="Phage_cement_2"/>
    <property type="match status" value="1"/>
</dbReference>
<organism evidence="1 2">
    <name type="scientific">Sediminivirga luteola</name>
    <dbReference type="NCBI Taxonomy" id="1774748"/>
    <lineage>
        <taxon>Bacteria</taxon>
        <taxon>Bacillati</taxon>
        <taxon>Actinomycetota</taxon>
        <taxon>Actinomycetes</taxon>
        <taxon>Micrococcales</taxon>
        <taxon>Brevibacteriaceae</taxon>
        <taxon>Sediminivirga</taxon>
    </lineage>
</organism>
<dbReference type="Proteomes" id="UP000616114">
    <property type="component" value="Unassembled WGS sequence"/>
</dbReference>
<dbReference type="AlphaFoldDB" id="A0A8J2TX14"/>
<dbReference type="InterPro" id="IPR011231">
    <property type="entry name" value="Phage_VT1-Sakai_H0018"/>
</dbReference>
<protein>
    <submittedName>
        <fullName evidence="1">Uncharacterized protein</fullName>
    </submittedName>
</protein>
<proteinExistence type="predicted"/>
<name>A0A8J2TX14_9MICO</name>
<dbReference type="EMBL" id="BMFY01000004">
    <property type="protein sequence ID" value="GGA10693.1"/>
    <property type="molecule type" value="Genomic_DNA"/>
</dbReference>